<organism evidence="1 2">
    <name type="scientific">Helicobacter didelphidarum</name>
    <dbReference type="NCBI Taxonomy" id="2040648"/>
    <lineage>
        <taxon>Bacteria</taxon>
        <taxon>Pseudomonadati</taxon>
        <taxon>Campylobacterota</taxon>
        <taxon>Epsilonproteobacteria</taxon>
        <taxon>Campylobacterales</taxon>
        <taxon>Helicobacteraceae</taxon>
        <taxon>Helicobacter</taxon>
    </lineage>
</organism>
<dbReference type="RefSeq" id="WP_115543885.1">
    <property type="nucleotide sequence ID" value="NZ_NXLQ01000062.1"/>
</dbReference>
<dbReference type="Proteomes" id="UP000256379">
    <property type="component" value="Unassembled WGS sequence"/>
</dbReference>
<evidence type="ECO:0000313" key="2">
    <source>
        <dbReference type="Proteomes" id="UP000256379"/>
    </source>
</evidence>
<dbReference type="EMBL" id="NXLQ01000062">
    <property type="protein sequence ID" value="RDU61300.1"/>
    <property type="molecule type" value="Genomic_DNA"/>
</dbReference>
<protein>
    <submittedName>
        <fullName evidence="1">Uncharacterized protein</fullName>
    </submittedName>
</protein>
<accession>A0A3D8I802</accession>
<reference evidence="1 2" key="1">
    <citation type="submission" date="2018-04" db="EMBL/GenBank/DDBJ databases">
        <title>Novel Campyloabacter and Helicobacter Species and Strains.</title>
        <authorList>
            <person name="Mannion A.J."/>
            <person name="Shen Z."/>
            <person name="Fox J.G."/>
        </authorList>
    </citation>
    <scope>NUCLEOTIDE SEQUENCE [LARGE SCALE GENOMIC DNA]</scope>
    <source>
        <strain evidence="1 2">MIT 17-337</strain>
    </source>
</reference>
<sequence>MLSNKQRVGKGKINILHIPTISDKLIKGECIAFFVAFDMDDGDSQDIIDDIKYHQFKYRAIIKDDRTYGIVYSVESLNPKSIGCND</sequence>
<dbReference type="AlphaFoldDB" id="A0A3D8I802"/>
<evidence type="ECO:0000313" key="1">
    <source>
        <dbReference type="EMBL" id="RDU61300.1"/>
    </source>
</evidence>
<keyword evidence="2" id="KW-1185">Reference proteome</keyword>
<comment type="caution">
    <text evidence="1">The sequence shown here is derived from an EMBL/GenBank/DDBJ whole genome shotgun (WGS) entry which is preliminary data.</text>
</comment>
<name>A0A3D8I802_9HELI</name>
<gene>
    <name evidence="1" type="ORF">CQA53_10325</name>
</gene>
<proteinExistence type="predicted"/>